<dbReference type="EMBL" id="CP046996">
    <property type="protein sequence ID" value="QHA01885.1"/>
    <property type="molecule type" value="Genomic_DNA"/>
</dbReference>
<keyword evidence="3 6" id="KW-0812">Transmembrane</keyword>
<feature type="transmembrane region" description="Helical" evidence="6">
    <location>
        <begin position="255"/>
        <end position="273"/>
    </location>
</feature>
<feature type="transmembrane region" description="Helical" evidence="6">
    <location>
        <begin position="373"/>
        <end position="394"/>
    </location>
</feature>
<proteinExistence type="predicted"/>
<evidence type="ECO:0000256" key="6">
    <source>
        <dbReference type="SAM" id="Phobius"/>
    </source>
</evidence>
<evidence type="ECO:0000256" key="3">
    <source>
        <dbReference type="ARBA" id="ARBA00022692"/>
    </source>
</evidence>
<dbReference type="GO" id="GO:0022857">
    <property type="term" value="F:transmembrane transporter activity"/>
    <property type="evidence" value="ECO:0007669"/>
    <property type="project" value="InterPro"/>
</dbReference>
<dbReference type="InterPro" id="IPR020846">
    <property type="entry name" value="MFS_dom"/>
</dbReference>
<feature type="transmembrane region" description="Helical" evidence="6">
    <location>
        <begin position="310"/>
        <end position="333"/>
    </location>
</feature>
<dbReference type="InterPro" id="IPR050327">
    <property type="entry name" value="Proton-linked_MCT"/>
</dbReference>
<dbReference type="InterPro" id="IPR036259">
    <property type="entry name" value="MFS_trans_sf"/>
</dbReference>
<gene>
    <name evidence="8" type="ORF">GQ588_06030</name>
</gene>
<dbReference type="SUPFAM" id="SSF103473">
    <property type="entry name" value="MFS general substrate transporter"/>
    <property type="match status" value="1"/>
</dbReference>
<keyword evidence="2" id="KW-0813">Transport</keyword>
<feature type="domain" description="Major facilitator superfamily (MFS) profile" evidence="7">
    <location>
        <begin position="6"/>
        <end position="399"/>
    </location>
</feature>
<dbReference type="Gene3D" id="1.20.1250.20">
    <property type="entry name" value="MFS general substrate transporter like domains"/>
    <property type="match status" value="2"/>
</dbReference>
<accession>A0A857DNF8</accession>
<reference evidence="8 9" key="1">
    <citation type="submission" date="2019-12" db="EMBL/GenBank/DDBJ databases">
        <title>Sequence classification of anaerobic respiratory reductive dehalogenases: First we see many, then we see few.</title>
        <authorList>
            <person name="Molenda O."/>
            <person name="Puentes Jacome L.A."/>
            <person name="Cao X."/>
            <person name="Nesbo C.L."/>
            <person name="Tang S."/>
            <person name="Morson N."/>
            <person name="Patron J."/>
            <person name="Lomheim L."/>
            <person name="Wishart D.S."/>
            <person name="Edwards E.A."/>
        </authorList>
    </citation>
    <scope>NUCLEOTIDE SEQUENCE [LARGE SCALE GENOMIC DNA]</scope>
    <source>
        <strain evidence="8 9">12DCA</strain>
    </source>
</reference>
<dbReference type="PROSITE" id="PS50850">
    <property type="entry name" value="MFS"/>
    <property type="match status" value="1"/>
</dbReference>
<protein>
    <submittedName>
        <fullName evidence="8">MFS transporter</fullName>
    </submittedName>
</protein>
<feature type="transmembrane region" description="Helical" evidence="6">
    <location>
        <begin position="132"/>
        <end position="150"/>
    </location>
</feature>
<dbReference type="Proteomes" id="UP000430508">
    <property type="component" value="Chromosome"/>
</dbReference>
<keyword evidence="4 6" id="KW-1133">Transmembrane helix</keyword>
<feature type="transmembrane region" description="Helical" evidence="6">
    <location>
        <begin position="170"/>
        <end position="190"/>
    </location>
</feature>
<organism evidence="8 9">
    <name type="scientific">Dehalobacter restrictus</name>
    <dbReference type="NCBI Taxonomy" id="55583"/>
    <lineage>
        <taxon>Bacteria</taxon>
        <taxon>Bacillati</taxon>
        <taxon>Bacillota</taxon>
        <taxon>Clostridia</taxon>
        <taxon>Eubacteriales</taxon>
        <taxon>Desulfitobacteriaceae</taxon>
        <taxon>Dehalobacter</taxon>
    </lineage>
</organism>
<feature type="transmembrane region" description="Helical" evidence="6">
    <location>
        <begin position="98"/>
        <end position="120"/>
    </location>
</feature>
<evidence type="ECO:0000256" key="2">
    <source>
        <dbReference type="ARBA" id="ARBA00022448"/>
    </source>
</evidence>
<dbReference type="AlphaFoldDB" id="A0A857DNF8"/>
<dbReference type="GO" id="GO:0005886">
    <property type="term" value="C:plasma membrane"/>
    <property type="evidence" value="ECO:0007669"/>
    <property type="project" value="UniProtKB-SubCell"/>
</dbReference>
<feature type="transmembrane region" description="Helical" evidence="6">
    <location>
        <begin position="73"/>
        <end position="92"/>
    </location>
</feature>
<evidence type="ECO:0000256" key="4">
    <source>
        <dbReference type="ARBA" id="ARBA00022989"/>
    </source>
</evidence>
<evidence type="ECO:0000259" key="7">
    <source>
        <dbReference type="PROSITE" id="PS50850"/>
    </source>
</evidence>
<sequence length="402" mass="42744">MNRAKQGWTVTLAGTGINLALGVLYTWSVFAAALIEQFHWTKTAASVPYMVACAVFALMMVPGGYLQDRYGPRWIAALGGIMAGSGLILSSFTHSLTMLIVTFGLIAGMGIGLGYSAATPAAVKWFPPEKKGLISGVVVAGFGLASLYIAPLTNALLRKFGIESTFRIEGILFLLIIVLLAQLLTVPSTLSGQSQSSTASPSAATASTGGLNWQQMLIRREFYLLWVMYAAGASAGLMIISQLSSIAKTQAGISWGYAMVALLAVFNASGRVIAGWLSDKIGRSWSMRIFFLIQALNMLAFSTYNTPVLIALGAAIAGLGYGSLLSLFPSATYDYFGTKHAGVNYGFVFTAWGVGGVFGPLMAARIADATKSYSLAFTISCILCLLAVFLTFFLKKPKRLKQ</sequence>
<evidence type="ECO:0000313" key="9">
    <source>
        <dbReference type="Proteomes" id="UP000430508"/>
    </source>
</evidence>
<feature type="transmembrane region" description="Helical" evidence="6">
    <location>
        <begin position="345"/>
        <end position="367"/>
    </location>
</feature>
<feature type="transmembrane region" description="Helical" evidence="6">
    <location>
        <begin position="285"/>
        <end position="304"/>
    </location>
</feature>
<evidence type="ECO:0000256" key="1">
    <source>
        <dbReference type="ARBA" id="ARBA00004651"/>
    </source>
</evidence>
<dbReference type="PANTHER" id="PTHR11360:SF304">
    <property type="entry name" value="MFS DOMAIN-CONTAINING PROTEIN"/>
    <property type="match status" value="1"/>
</dbReference>
<feature type="transmembrane region" description="Helical" evidence="6">
    <location>
        <begin position="12"/>
        <end position="35"/>
    </location>
</feature>
<keyword evidence="5 6" id="KW-0472">Membrane</keyword>
<dbReference type="Pfam" id="PF07690">
    <property type="entry name" value="MFS_1"/>
    <property type="match status" value="1"/>
</dbReference>
<evidence type="ECO:0000313" key="8">
    <source>
        <dbReference type="EMBL" id="QHA01885.1"/>
    </source>
</evidence>
<dbReference type="CDD" id="cd17353">
    <property type="entry name" value="MFS_OFA_like"/>
    <property type="match status" value="1"/>
</dbReference>
<evidence type="ECO:0000256" key="5">
    <source>
        <dbReference type="ARBA" id="ARBA00023136"/>
    </source>
</evidence>
<comment type="subcellular location">
    <subcellularLocation>
        <location evidence="1">Cell membrane</location>
        <topology evidence="1">Multi-pass membrane protein</topology>
    </subcellularLocation>
</comment>
<feature type="transmembrane region" description="Helical" evidence="6">
    <location>
        <begin position="222"/>
        <end position="243"/>
    </location>
</feature>
<feature type="transmembrane region" description="Helical" evidence="6">
    <location>
        <begin position="47"/>
        <end position="66"/>
    </location>
</feature>
<dbReference type="InterPro" id="IPR011701">
    <property type="entry name" value="MFS"/>
</dbReference>
<dbReference type="RefSeq" id="WP_025205426.1">
    <property type="nucleotide sequence ID" value="NZ_CP046996.1"/>
</dbReference>
<name>A0A857DNF8_9FIRM</name>
<dbReference type="PANTHER" id="PTHR11360">
    <property type="entry name" value="MONOCARBOXYLATE TRANSPORTER"/>
    <property type="match status" value="1"/>
</dbReference>